<dbReference type="InterPro" id="IPR036097">
    <property type="entry name" value="HisK_dim/P_sf"/>
</dbReference>
<proteinExistence type="predicted"/>
<keyword evidence="3" id="KW-0597">Phosphoprotein</keyword>
<dbReference type="GO" id="GO:0009927">
    <property type="term" value="F:histidine phosphotransfer kinase activity"/>
    <property type="evidence" value="ECO:0007669"/>
    <property type="project" value="TreeGrafter"/>
</dbReference>
<dbReference type="SUPFAM" id="SSF47384">
    <property type="entry name" value="Homodimeric domain of signal transducing histidine kinase"/>
    <property type="match status" value="1"/>
</dbReference>
<dbReference type="Gene3D" id="3.30.450.40">
    <property type="match status" value="2"/>
</dbReference>
<dbReference type="CDD" id="cd00082">
    <property type="entry name" value="HisKA"/>
    <property type="match status" value="1"/>
</dbReference>
<dbReference type="PANTHER" id="PTHR43047">
    <property type="entry name" value="TWO-COMPONENT HISTIDINE PROTEIN KINASE"/>
    <property type="match status" value="1"/>
</dbReference>
<dbReference type="PROSITE" id="PS50112">
    <property type="entry name" value="PAS"/>
    <property type="match status" value="1"/>
</dbReference>
<feature type="domain" description="PAS" evidence="7">
    <location>
        <begin position="346"/>
        <end position="417"/>
    </location>
</feature>
<dbReference type="Pfam" id="PF00512">
    <property type="entry name" value="HisKA"/>
    <property type="match status" value="1"/>
</dbReference>
<evidence type="ECO:0000256" key="5">
    <source>
        <dbReference type="ARBA" id="ARBA00022777"/>
    </source>
</evidence>
<reference evidence="9 10" key="1">
    <citation type="submission" date="2015-11" db="EMBL/GenBank/DDBJ databases">
        <authorList>
            <person name="Zhang Y."/>
            <person name="Guo Z."/>
        </authorList>
    </citation>
    <scope>NUCLEOTIDE SEQUENCE [LARGE SCALE GENOMIC DNA]</scope>
    <source>
        <strain evidence="9 10">KCTC 32221</strain>
    </source>
</reference>
<evidence type="ECO:0000259" key="8">
    <source>
        <dbReference type="PROSITE" id="PS50113"/>
    </source>
</evidence>
<dbReference type="InterPro" id="IPR000014">
    <property type="entry name" value="PAS"/>
</dbReference>
<dbReference type="KEGG" id="pspi:PS2015_2256"/>
<dbReference type="Pfam" id="PF13426">
    <property type="entry name" value="PAS_9"/>
    <property type="match status" value="1"/>
</dbReference>
<dbReference type="PRINTS" id="PR00344">
    <property type="entry name" value="BCTRLSENSOR"/>
</dbReference>
<dbReference type="InterPro" id="IPR003594">
    <property type="entry name" value="HATPase_dom"/>
</dbReference>
<dbReference type="InterPro" id="IPR004358">
    <property type="entry name" value="Sig_transdc_His_kin-like_C"/>
</dbReference>
<dbReference type="SUPFAM" id="SSF55785">
    <property type="entry name" value="PYP-like sensor domain (PAS domain)"/>
    <property type="match status" value="1"/>
</dbReference>
<evidence type="ECO:0000259" key="6">
    <source>
        <dbReference type="PROSITE" id="PS50109"/>
    </source>
</evidence>
<comment type="catalytic activity">
    <reaction evidence="1">
        <text>ATP + protein L-histidine = ADP + protein N-phospho-L-histidine.</text>
        <dbReference type="EC" id="2.7.13.3"/>
    </reaction>
</comment>
<feature type="domain" description="Histidine kinase" evidence="6">
    <location>
        <begin position="476"/>
        <end position="694"/>
    </location>
</feature>
<dbReference type="EC" id="2.7.13.3" evidence="2"/>
<sequence>MQAPLPGNETERLRALHATCLLDSEPEERFDRLTRLARQLFCVPYAFVSLVDQDRQWFKSGDIDGVVELPRSESICAHAILDKQMLICEDLCKDTRFADMAAVKGAPGLRFYAGAPLVLEGQYSIGTLSIVSTSPRRFTAEDITALKDLAACVVDEIALLRERELRHRLFDQDRLSAVINRIQAQQIRYADFNKTFGTLIKDILQLIDADFGMICDVTASDGRESMALSVRVVSSEGQVFFPDGQAIPNLNRLFYQTLVSRQAMIVNQVAEDPCPFWRERGFPQLRNYLGIPVMLGGKPVTMLVLGNRRGSFDRDTVQFLQPLLFTLAQLVQASAVREQKREIQSEILRLSQVASQTTNGVVITDIDGRVRWINEGFSRLAGYTLEEIKGLSPGRILQGEESDRRVADQMARAVKDREPFDVELINYHKSGRPYWVHISCNPLLNESSELEGFIAIESDITDRKRLENVKDQFIANVSHELKTPLTALNGALSLMQSQSAGVPVDKLLDMAARNGRRLALLIDDLLDTERLMQGKVNLELADYQIVPLLEQAVADNKPAMADRAVQLVLNLAGNELGRQAVRVDQLRFHQVINNLISNAIKFSPHNEPVTVTASVHDSHCKISVTDHGPGVPDNFRPHIFKRFSQAEIGSRREHGGAGLGLAISKELVEQMQGEIGFDSVPGKCHFYFTVPLSEK</sequence>
<dbReference type="PANTHER" id="PTHR43047:SF72">
    <property type="entry name" value="OSMOSENSING HISTIDINE PROTEIN KINASE SLN1"/>
    <property type="match status" value="1"/>
</dbReference>
<name>A0A0S2KEY8_9GAMM</name>
<dbReference type="NCBIfam" id="TIGR00229">
    <property type="entry name" value="sensory_box"/>
    <property type="match status" value="1"/>
</dbReference>
<dbReference type="Gene3D" id="3.30.565.10">
    <property type="entry name" value="Histidine kinase-like ATPase, C-terminal domain"/>
    <property type="match status" value="1"/>
</dbReference>
<dbReference type="Gene3D" id="1.10.287.130">
    <property type="match status" value="1"/>
</dbReference>
<keyword evidence="5" id="KW-0418">Kinase</keyword>
<dbReference type="InterPro" id="IPR035965">
    <property type="entry name" value="PAS-like_dom_sf"/>
</dbReference>
<evidence type="ECO:0000256" key="4">
    <source>
        <dbReference type="ARBA" id="ARBA00022679"/>
    </source>
</evidence>
<dbReference type="InterPro" id="IPR000700">
    <property type="entry name" value="PAS-assoc_C"/>
</dbReference>
<dbReference type="InterPro" id="IPR036890">
    <property type="entry name" value="HATPase_C_sf"/>
</dbReference>
<evidence type="ECO:0000313" key="9">
    <source>
        <dbReference type="EMBL" id="ALO46891.1"/>
    </source>
</evidence>
<dbReference type="Pfam" id="PF02518">
    <property type="entry name" value="HATPase_c"/>
    <property type="match status" value="1"/>
</dbReference>
<dbReference type="InterPro" id="IPR003018">
    <property type="entry name" value="GAF"/>
</dbReference>
<dbReference type="STRING" id="1249552.PS2015_2256"/>
<dbReference type="OrthoDB" id="8573350at2"/>
<dbReference type="GO" id="GO:0000155">
    <property type="term" value="F:phosphorelay sensor kinase activity"/>
    <property type="evidence" value="ECO:0007669"/>
    <property type="project" value="InterPro"/>
</dbReference>
<dbReference type="SMART" id="SM00086">
    <property type="entry name" value="PAC"/>
    <property type="match status" value="1"/>
</dbReference>
<evidence type="ECO:0000256" key="1">
    <source>
        <dbReference type="ARBA" id="ARBA00000085"/>
    </source>
</evidence>
<organism evidence="9 10">
    <name type="scientific">Pseudohongiella spirulinae</name>
    <dbReference type="NCBI Taxonomy" id="1249552"/>
    <lineage>
        <taxon>Bacteria</taxon>
        <taxon>Pseudomonadati</taxon>
        <taxon>Pseudomonadota</taxon>
        <taxon>Gammaproteobacteria</taxon>
        <taxon>Pseudomonadales</taxon>
        <taxon>Pseudohongiellaceae</taxon>
        <taxon>Pseudohongiella</taxon>
    </lineage>
</organism>
<accession>A0A0S2KEY8</accession>
<evidence type="ECO:0000313" key="10">
    <source>
        <dbReference type="Proteomes" id="UP000065641"/>
    </source>
</evidence>
<dbReference type="InterPro" id="IPR029016">
    <property type="entry name" value="GAF-like_dom_sf"/>
</dbReference>
<dbReference type="RefSeq" id="WP_058022339.1">
    <property type="nucleotide sequence ID" value="NZ_CP013189.1"/>
</dbReference>
<dbReference type="InterPro" id="IPR005467">
    <property type="entry name" value="His_kinase_dom"/>
</dbReference>
<keyword evidence="4" id="KW-0808">Transferase</keyword>
<dbReference type="PROSITE" id="PS50113">
    <property type="entry name" value="PAC"/>
    <property type="match status" value="1"/>
</dbReference>
<gene>
    <name evidence="9" type="ORF">PS2015_2256</name>
</gene>
<keyword evidence="10" id="KW-1185">Reference proteome</keyword>
<evidence type="ECO:0000256" key="3">
    <source>
        <dbReference type="ARBA" id="ARBA00022553"/>
    </source>
</evidence>
<dbReference type="EMBL" id="CP013189">
    <property type="protein sequence ID" value="ALO46891.1"/>
    <property type="molecule type" value="Genomic_DNA"/>
</dbReference>
<protein>
    <recommendedName>
        <fullName evidence="2">histidine kinase</fullName>
        <ecNumber evidence="2">2.7.13.3</ecNumber>
    </recommendedName>
</protein>
<dbReference type="SUPFAM" id="SSF55874">
    <property type="entry name" value="ATPase domain of HSP90 chaperone/DNA topoisomerase II/histidine kinase"/>
    <property type="match status" value="1"/>
</dbReference>
<dbReference type="SMART" id="SM00091">
    <property type="entry name" value="PAS"/>
    <property type="match status" value="1"/>
</dbReference>
<dbReference type="Gene3D" id="3.30.450.20">
    <property type="entry name" value="PAS domain"/>
    <property type="match status" value="1"/>
</dbReference>
<feature type="domain" description="PAC" evidence="8">
    <location>
        <begin position="418"/>
        <end position="472"/>
    </location>
</feature>
<evidence type="ECO:0000256" key="2">
    <source>
        <dbReference type="ARBA" id="ARBA00012438"/>
    </source>
</evidence>
<dbReference type="CDD" id="cd00130">
    <property type="entry name" value="PAS"/>
    <property type="match status" value="1"/>
</dbReference>
<dbReference type="AlphaFoldDB" id="A0A0S2KEY8"/>
<dbReference type="SUPFAM" id="SSF55781">
    <property type="entry name" value="GAF domain-like"/>
    <property type="match status" value="2"/>
</dbReference>
<dbReference type="PATRIC" id="fig|1249552.3.peg.2269"/>
<dbReference type="SMART" id="SM00065">
    <property type="entry name" value="GAF"/>
    <property type="match status" value="2"/>
</dbReference>
<dbReference type="InterPro" id="IPR003661">
    <property type="entry name" value="HisK_dim/P_dom"/>
</dbReference>
<dbReference type="Pfam" id="PF13185">
    <property type="entry name" value="GAF_2"/>
    <property type="match status" value="1"/>
</dbReference>
<dbReference type="SMART" id="SM00387">
    <property type="entry name" value="HATPase_c"/>
    <property type="match status" value="1"/>
</dbReference>
<evidence type="ECO:0000259" key="7">
    <source>
        <dbReference type="PROSITE" id="PS50112"/>
    </source>
</evidence>
<dbReference type="Pfam" id="PF01590">
    <property type="entry name" value="GAF"/>
    <property type="match status" value="1"/>
</dbReference>
<dbReference type="InterPro" id="IPR001610">
    <property type="entry name" value="PAC"/>
</dbReference>
<dbReference type="SMART" id="SM00388">
    <property type="entry name" value="HisKA"/>
    <property type="match status" value="1"/>
</dbReference>
<dbReference type="PROSITE" id="PS50109">
    <property type="entry name" value="HIS_KIN"/>
    <property type="match status" value="1"/>
</dbReference>
<dbReference type="Proteomes" id="UP000065641">
    <property type="component" value="Chromosome"/>
</dbReference>
<dbReference type="GO" id="GO:0005886">
    <property type="term" value="C:plasma membrane"/>
    <property type="evidence" value="ECO:0007669"/>
    <property type="project" value="TreeGrafter"/>
</dbReference>